<reference evidence="2" key="3">
    <citation type="submission" date="2016-05" db="EMBL/GenBank/DDBJ databases">
        <title>WGS assembly of Xenopus tropicalis.</title>
        <authorList>
            <person name="Sessions A."/>
            <person name="Jenkins J."/>
            <person name="Mitros T."/>
            <person name="Lyons J.T."/>
            <person name="Dichmann D.S."/>
            <person name="Robert J."/>
            <person name="Harland R.M."/>
            <person name="Rokhsar D.S."/>
        </authorList>
    </citation>
    <scope>NUCLEOTIDE SEQUENCE</scope>
    <source>
        <strain evidence="2">Nigerian</strain>
    </source>
</reference>
<dbReference type="GO" id="GO:0008356">
    <property type="term" value="P:asymmetric cell division"/>
    <property type="evidence" value="ECO:0007669"/>
    <property type="project" value="InterPro"/>
</dbReference>
<evidence type="ECO:0000259" key="1">
    <source>
        <dbReference type="Pfam" id="PF19427"/>
    </source>
</evidence>
<dbReference type="InterPro" id="IPR045789">
    <property type="entry name" value="Insc_C"/>
</dbReference>
<dbReference type="PANTHER" id="PTHR21386">
    <property type="entry name" value="INSCUTEABLE"/>
    <property type="match status" value="1"/>
</dbReference>
<sequence>YSMGVQLIVCPEELNAFDNIFSMEAAICSLYILTQEGSRLCILVVQKIKVMRISPSWRDNSGAVWTSSRYANTGRRITNERRQSEDAVVALFKICRQDCFRCLHSPALRTLASLCGVEEGLCQMEK</sequence>
<accession>A0A1B8Y3Q9</accession>
<organism evidence="2">
    <name type="scientific">Xenopus tropicalis</name>
    <name type="common">Western clawed frog</name>
    <name type="synonym">Silurana tropicalis</name>
    <dbReference type="NCBI Taxonomy" id="8364"/>
    <lineage>
        <taxon>Eukaryota</taxon>
        <taxon>Metazoa</taxon>
        <taxon>Chordata</taxon>
        <taxon>Craniata</taxon>
        <taxon>Vertebrata</taxon>
        <taxon>Euteleostomi</taxon>
        <taxon>Amphibia</taxon>
        <taxon>Batrachia</taxon>
        <taxon>Anura</taxon>
        <taxon>Pipoidea</taxon>
        <taxon>Pipidae</taxon>
        <taxon>Xenopodinae</taxon>
        <taxon>Xenopus</taxon>
        <taxon>Silurana</taxon>
    </lineage>
</organism>
<dbReference type="EMBL" id="KV460489">
    <property type="protein sequence ID" value="OCA17577.1"/>
    <property type="molecule type" value="Genomic_DNA"/>
</dbReference>
<gene>
    <name evidence="2" type="ORF">XENTR_v900269894mg</name>
</gene>
<reference evidence="2" key="1">
    <citation type="submission" date="2009-11" db="EMBL/GenBank/DDBJ databases">
        <authorList>
            <consortium name="US DOE Joint Genome Institute (JGI-PGF)"/>
            <person name="Ottilar R."/>
            <person name="Schmutz J."/>
            <person name="Salamov A."/>
            <person name="Cheng J.F."/>
            <person name="Lucas S."/>
            <person name="Pitluck S."/>
            <person name="Gundlach H."/>
            <person name="Guo Y."/>
            <person name="Haberer G."/>
            <person name="Nasrallah J."/>
            <person name="Mayer K.F.X."/>
            <person name="van de Peer Y."/>
            <person name="Weigel D."/>
            <person name="Grigoriev I.V."/>
        </authorList>
    </citation>
    <scope>NUCLEOTIDE SEQUENCE</scope>
    <source>
        <strain evidence="2">Nigerian</strain>
    </source>
</reference>
<name>A0A1B8Y3Q9_XENTR</name>
<feature type="non-terminal residue" evidence="2">
    <location>
        <position position="126"/>
    </location>
</feature>
<proteinExistence type="predicted"/>
<dbReference type="InterPro" id="IPR039921">
    <property type="entry name" value="Inscuteable"/>
</dbReference>
<reference evidence="2" key="2">
    <citation type="journal article" date="2010" name="Science">
        <title>The genome of the Western clawed frog Xenopus tropicalis.</title>
        <authorList>
            <person name="Hellsten U."/>
            <person name="Harland R.M."/>
            <person name="Gilchrist M.J."/>
            <person name="Hendrix D."/>
            <person name="Jurka J."/>
            <person name="Kapitonov V."/>
            <person name="Ovcharenko I."/>
            <person name="Putnam N.H."/>
            <person name="Shu S."/>
            <person name="Taher L."/>
            <person name="Blitz I.L."/>
            <person name="Blumberg B."/>
            <person name="Dichmann D.S."/>
            <person name="Dubchak I."/>
            <person name="Amaya E."/>
            <person name="Detter J.C."/>
            <person name="Fletcher R."/>
            <person name="Gerhard D.S."/>
            <person name="Goodstein D."/>
            <person name="Graves T."/>
            <person name="Grigoriev I.V."/>
            <person name="Grimwood J."/>
            <person name="Kawashima T."/>
            <person name="Lindquist E."/>
            <person name="Lucas S.M."/>
            <person name="Mead P.E."/>
            <person name="Mitros T."/>
            <person name="Ogino H."/>
            <person name="Ohta Y."/>
            <person name="Poliakov A.V."/>
            <person name="Pollet N."/>
            <person name="Robert J."/>
            <person name="Salamov A."/>
            <person name="Sater A.K."/>
            <person name="Schmutz J."/>
            <person name="Terry A."/>
            <person name="Vize P.D."/>
            <person name="Warren W.C."/>
            <person name="Wells D."/>
            <person name="Wills A."/>
            <person name="Wilson R.K."/>
            <person name="Zimmerman L.B."/>
            <person name="Zorn A.M."/>
            <person name="Grainger R."/>
            <person name="Grammer T."/>
            <person name="Khokha M.K."/>
            <person name="Richardson P.M."/>
            <person name="Rokhsar D.S."/>
        </authorList>
    </citation>
    <scope>NUCLEOTIDE SEQUENCE [LARGE SCALE GENOMIC DNA]</scope>
    <source>
        <strain evidence="2">Nigerian</strain>
    </source>
</reference>
<dbReference type="AlphaFoldDB" id="A0A1B8Y3Q9"/>
<dbReference type="PANTHER" id="PTHR21386:SF0">
    <property type="entry name" value="PROTEIN INSCUTEABLE HOMOLOG"/>
    <property type="match status" value="1"/>
</dbReference>
<feature type="non-terminal residue" evidence="2">
    <location>
        <position position="1"/>
    </location>
</feature>
<protein>
    <recommendedName>
        <fullName evidence="1">Protein inscuteable homologue C-terminal domain-containing protein</fullName>
    </recommendedName>
</protein>
<dbReference type="Pfam" id="PF19427">
    <property type="entry name" value="Insc_C"/>
    <property type="match status" value="1"/>
</dbReference>
<evidence type="ECO:0000313" key="2">
    <source>
        <dbReference type="EMBL" id="OCA17577.1"/>
    </source>
</evidence>
<feature type="domain" description="Protein inscuteable homologue C-terminal" evidence="1">
    <location>
        <begin position="85"/>
        <end position="126"/>
    </location>
</feature>